<dbReference type="InterPro" id="IPR011043">
    <property type="entry name" value="Gal_Oxase/kelch_b-propeller"/>
</dbReference>
<protein>
    <recommendedName>
        <fullName evidence="3">Cycloisomerase</fullName>
    </recommendedName>
</protein>
<dbReference type="Proteomes" id="UP000190897">
    <property type="component" value="Unassembled WGS sequence"/>
</dbReference>
<evidence type="ECO:0000313" key="1">
    <source>
        <dbReference type="EMBL" id="SKB82461.1"/>
    </source>
</evidence>
<dbReference type="AlphaFoldDB" id="A0A1T5EEW5"/>
<dbReference type="OrthoDB" id="839202at2"/>
<dbReference type="EMBL" id="FUZA01000002">
    <property type="protein sequence ID" value="SKB82461.1"/>
    <property type="molecule type" value="Genomic_DNA"/>
</dbReference>
<organism evidence="1 2">
    <name type="scientific">Dyadobacter psychrophilus</name>
    <dbReference type="NCBI Taxonomy" id="651661"/>
    <lineage>
        <taxon>Bacteria</taxon>
        <taxon>Pseudomonadati</taxon>
        <taxon>Bacteroidota</taxon>
        <taxon>Cytophagia</taxon>
        <taxon>Cytophagales</taxon>
        <taxon>Spirosomataceae</taxon>
        <taxon>Dyadobacter</taxon>
    </lineage>
</organism>
<proteinExistence type="predicted"/>
<sequence length="268" mass="30160">MILRNVPFLLWCAFSSFLPLHSFSQSIKEIRSFQVTEAKQAVAVDEGHFYVINNSSITKHSKSDGKQIAMWDGSKEGIKHLNSGVVIKGKLYCANTNYPEIPMASSIEIFDVNSMQHVGNHSFGIAEHGSLTWIDQKDGFWWGGFAHYAGKEASEGRDVRWTSVVKYDSEWRQLESWIFPKQIVDLFTPKSNSGGAWGKDGLLYCTGHDQAELYVMRLPKSGFTLEHVRTLPAPVHGQGVAMDHWTKEKQIIFGINRAENKVVAAEIK</sequence>
<keyword evidence="2" id="KW-1185">Reference proteome</keyword>
<evidence type="ECO:0008006" key="3">
    <source>
        <dbReference type="Google" id="ProtNLM"/>
    </source>
</evidence>
<evidence type="ECO:0000313" key="2">
    <source>
        <dbReference type="Proteomes" id="UP000190897"/>
    </source>
</evidence>
<gene>
    <name evidence="1" type="ORF">SAMN05660293_02389</name>
</gene>
<dbReference type="STRING" id="651661.SAMN05660293_02389"/>
<dbReference type="RefSeq" id="WP_082214876.1">
    <property type="nucleotide sequence ID" value="NZ_FUZA01000002.1"/>
</dbReference>
<dbReference type="SUPFAM" id="SSF50965">
    <property type="entry name" value="Galactose oxidase, central domain"/>
    <property type="match status" value="1"/>
</dbReference>
<name>A0A1T5EEW5_9BACT</name>
<reference evidence="2" key="1">
    <citation type="submission" date="2017-02" db="EMBL/GenBank/DDBJ databases">
        <authorList>
            <person name="Varghese N."/>
            <person name="Submissions S."/>
        </authorList>
    </citation>
    <scope>NUCLEOTIDE SEQUENCE [LARGE SCALE GENOMIC DNA]</scope>
    <source>
        <strain evidence="2">DSM 22270</strain>
    </source>
</reference>
<accession>A0A1T5EEW5</accession>